<dbReference type="AlphaFoldDB" id="A0A840TMI6"/>
<sequence length="30" mass="3539">MDNLATCRINKLNEGYVRMSNLRMNTPRKV</sequence>
<name>A0A840TMI6_9BACT</name>
<proteinExistence type="predicted"/>
<organism evidence="1 2">
    <name type="scientific">Rhabdobacter roseus</name>
    <dbReference type="NCBI Taxonomy" id="1655419"/>
    <lineage>
        <taxon>Bacteria</taxon>
        <taxon>Pseudomonadati</taxon>
        <taxon>Bacteroidota</taxon>
        <taxon>Cytophagia</taxon>
        <taxon>Cytophagales</taxon>
        <taxon>Cytophagaceae</taxon>
        <taxon>Rhabdobacter</taxon>
    </lineage>
</organism>
<dbReference type="EMBL" id="JACHGF010000002">
    <property type="protein sequence ID" value="MBB5282977.1"/>
    <property type="molecule type" value="Genomic_DNA"/>
</dbReference>
<dbReference type="Proteomes" id="UP000557307">
    <property type="component" value="Unassembled WGS sequence"/>
</dbReference>
<accession>A0A840TMI6</accession>
<reference evidence="1 2" key="1">
    <citation type="submission" date="2020-08" db="EMBL/GenBank/DDBJ databases">
        <title>Genomic Encyclopedia of Type Strains, Phase IV (KMG-IV): sequencing the most valuable type-strain genomes for metagenomic binning, comparative biology and taxonomic classification.</title>
        <authorList>
            <person name="Goeker M."/>
        </authorList>
    </citation>
    <scope>NUCLEOTIDE SEQUENCE [LARGE SCALE GENOMIC DNA]</scope>
    <source>
        <strain evidence="1 2">DSM 105074</strain>
    </source>
</reference>
<gene>
    <name evidence="1" type="ORF">HNQ92_001103</name>
</gene>
<comment type="caution">
    <text evidence="1">The sequence shown here is derived from an EMBL/GenBank/DDBJ whole genome shotgun (WGS) entry which is preliminary data.</text>
</comment>
<protein>
    <submittedName>
        <fullName evidence="1">Uncharacterized protein</fullName>
    </submittedName>
</protein>
<evidence type="ECO:0000313" key="1">
    <source>
        <dbReference type="EMBL" id="MBB5282977.1"/>
    </source>
</evidence>
<evidence type="ECO:0000313" key="2">
    <source>
        <dbReference type="Proteomes" id="UP000557307"/>
    </source>
</evidence>
<keyword evidence="2" id="KW-1185">Reference proteome</keyword>